<dbReference type="GO" id="GO:0006886">
    <property type="term" value="P:intracellular protein transport"/>
    <property type="evidence" value="ECO:0007669"/>
    <property type="project" value="InterPro"/>
</dbReference>
<dbReference type="InterPro" id="IPR009028">
    <property type="entry name" value="Coatomer/calthrin_app_sub_C"/>
</dbReference>
<evidence type="ECO:0000259" key="17">
    <source>
        <dbReference type="Pfam" id="PF00892"/>
    </source>
</evidence>
<feature type="transmembrane region" description="Helical" evidence="16">
    <location>
        <begin position="989"/>
        <end position="1010"/>
    </location>
</feature>
<dbReference type="GO" id="GO:0006888">
    <property type="term" value="P:endoplasmic reticulum to Golgi vesicle-mediated transport"/>
    <property type="evidence" value="ECO:0007669"/>
    <property type="project" value="TreeGrafter"/>
</dbReference>
<keyword evidence="7" id="KW-0597">Phosphoprotein</keyword>
<feature type="transmembrane region" description="Helical" evidence="16">
    <location>
        <begin position="1022"/>
        <end position="1042"/>
    </location>
</feature>
<dbReference type="Gene3D" id="2.60.40.1480">
    <property type="entry name" value="Coatomer, gamma subunit, appendage domain"/>
    <property type="match status" value="1"/>
</dbReference>
<dbReference type="Gene3D" id="1.25.10.10">
    <property type="entry name" value="Leucine-rich Repeat Variant"/>
    <property type="match status" value="2"/>
</dbReference>
<reference evidence="21" key="1">
    <citation type="submission" date="2022-08" db="EMBL/GenBank/DDBJ databases">
        <authorList>
            <person name="Kallberg Y."/>
            <person name="Tangrot J."/>
            <person name="Rosling A."/>
        </authorList>
    </citation>
    <scope>NUCLEOTIDE SEQUENCE</scope>
    <source>
        <strain evidence="21">Wild A</strain>
    </source>
</reference>
<comment type="subcellular location">
    <subcellularLocation>
        <location evidence="2">Cytoplasmic vesicle</location>
        <location evidence="2">COPI-coated vesicle membrane</location>
        <topology evidence="2">Peripheral membrane protein</topology>
        <orientation evidence="2">Cytoplasmic side</orientation>
    </subcellularLocation>
    <subcellularLocation>
        <location evidence="1">Golgi apparatus membrane</location>
        <topology evidence="1">Peripheral membrane protein</topology>
        <orientation evidence="1">Cytoplasmic side</orientation>
    </subcellularLocation>
</comment>
<dbReference type="Pfam" id="PF01602">
    <property type="entry name" value="Adaptin_N"/>
    <property type="match status" value="1"/>
</dbReference>
<feature type="domain" description="Coatomer subunit gamma C-terminal" evidence="20">
    <location>
        <begin position="811"/>
        <end position="918"/>
    </location>
</feature>
<dbReference type="PIRSF" id="PIRSF037093">
    <property type="entry name" value="Coatomer_gamma_subunit"/>
    <property type="match status" value="1"/>
</dbReference>
<keyword evidence="8" id="KW-0677">Repeat</keyword>
<dbReference type="GO" id="GO:0005783">
    <property type="term" value="C:endoplasmic reticulum"/>
    <property type="evidence" value="ECO:0007669"/>
    <property type="project" value="TreeGrafter"/>
</dbReference>
<organism evidence="21 22">
    <name type="scientific">Funneliformis geosporum</name>
    <dbReference type="NCBI Taxonomy" id="1117311"/>
    <lineage>
        <taxon>Eukaryota</taxon>
        <taxon>Fungi</taxon>
        <taxon>Fungi incertae sedis</taxon>
        <taxon>Mucoromycota</taxon>
        <taxon>Glomeromycotina</taxon>
        <taxon>Glomeromycetes</taxon>
        <taxon>Glomerales</taxon>
        <taxon>Glomeraceae</taxon>
        <taxon>Funneliformis</taxon>
    </lineage>
</organism>
<evidence type="ECO:0000256" key="2">
    <source>
        <dbReference type="ARBA" id="ARBA00004347"/>
    </source>
</evidence>
<evidence type="ECO:0000256" key="13">
    <source>
        <dbReference type="ARBA" id="ARBA00023329"/>
    </source>
</evidence>
<evidence type="ECO:0000256" key="1">
    <source>
        <dbReference type="ARBA" id="ARBA00004255"/>
    </source>
</evidence>
<dbReference type="InterPro" id="IPR032154">
    <property type="entry name" value="Coatomer_g_Cpla"/>
</dbReference>
<dbReference type="Pfam" id="PF16381">
    <property type="entry name" value="Coatomer_g_Cpla"/>
    <property type="match status" value="1"/>
</dbReference>
<dbReference type="InterPro" id="IPR016024">
    <property type="entry name" value="ARM-type_fold"/>
</dbReference>
<dbReference type="FunFam" id="3.30.310.10:FF:000008">
    <property type="entry name" value="Coatomer subunit gamma"/>
    <property type="match status" value="1"/>
</dbReference>
<evidence type="ECO:0000259" key="20">
    <source>
        <dbReference type="Pfam" id="PF16381"/>
    </source>
</evidence>
<evidence type="ECO:0000256" key="12">
    <source>
        <dbReference type="ARBA" id="ARBA00023136"/>
    </source>
</evidence>
<evidence type="ECO:0000256" key="3">
    <source>
        <dbReference type="ARBA" id="ARBA00010720"/>
    </source>
</evidence>
<evidence type="ECO:0000256" key="15">
    <source>
        <dbReference type="ARBA" id="ARBA00081297"/>
    </source>
</evidence>
<dbReference type="InterPro" id="IPR037067">
    <property type="entry name" value="Coatomer_gsu_app_sf"/>
</dbReference>
<dbReference type="GO" id="GO:0005793">
    <property type="term" value="C:endoplasmic reticulum-Golgi intermediate compartment"/>
    <property type="evidence" value="ECO:0007669"/>
    <property type="project" value="TreeGrafter"/>
</dbReference>
<keyword evidence="11" id="KW-0333">Golgi apparatus</keyword>
<evidence type="ECO:0000256" key="9">
    <source>
        <dbReference type="ARBA" id="ARBA00022892"/>
    </source>
</evidence>
<keyword evidence="9" id="KW-0931">ER-Golgi transport</keyword>
<keyword evidence="5" id="KW-0813">Transport</keyword>
<dbReference type="SUPFAM" id="SSF48371">
    <property type="entry name" value="ARM repeat"/>
    <property type="match status" value="1"/>
</dbReference>
<dbReference type="InterPro" id="IPR002553">
    <property type="entry name" value="Clathrin/coatomer_adapt-like_N"/>
</dbReference>
<dbReference type="SUPFAM" id="SSF49348">
    <property type="entry name" value="Clathrin adaptor appendage domain"/>
    <property type="match status" value="1"/>
</dbReference>
<evidence type="ECO:0000256" key="4">
    <source>
        <dbReference type="ARBA" id="ARBA00011775"/>
    </source>
</evidence>
<comment type="caution">
    <text evidence="21">The sequence shown here is derived from an EMBL/GenBank/DDBJ whole genome shotgun (WGS) entry which is preliminary data.</text>
</comment>
<name>A0A9W4WVW6_9GLOM</name>
<evidence type="ECO:0000256" key="6">
    <source>
        <dbReference type="ARBA" id="ARBA00022490"/>
    </source>
</evidence>
<dbReference type="InterPro" id="IPR037185">
    <property type="entry name" value="EmrE-like"/>
</dbReference>
<dbReference type="FunFam" id="2.60.40.1480:FF:000001">
    <property type="entry name" value="Coatomer subunit gamma"/>
    <property type="match status" value="1"/>
</dbReference>
<dbReference type="PANTHER" id="PTHR10261:SF0">
    <property type="entry name" value="COATOMER SUBUNIT GAMMA-2"/>
    <property type="match status" value="1"/>
</dbReference>
<gene>
    <name evidence="21" type="ORF">FWILDA_LOCUS3112</name>
</gene>
<dbReference type="GO" id="GO:0005198">
    <property type="term" value="F:structural molecule activity"/>
    <property type="evidence" value="ECO:0007669"/>
    <property type="project" value="InterPro"/>
</dbReference>
<evidence type="ECO:0000256" key="10">
    <source>
        <dbReference type="ARBA" id="ARBA00022927"/>
    </source>
</evidence>
<dbReference type="InterPro" id="IPR000620">
    <property type="entry name" value="EamA_dom"/>
</dbReference>
<feature type="domain" description="Clathrin/coatomer adaptor adaptin-like N-terminal" evidence="18">
    <location>
        <begin position="9"/>
        <end position="561"/>
    </location>
</feature>
<dbReference type="GO" id="GO:0030126">
    <property type="term" value="C:COPI vesicle coat"/>
    <property type="evidence" value="ECO:0007669"/>
    <property type="project" value="InterPro"/>
</dbReference>
<evidence type="ECO:0000256" key="8">
    <source>
        <dbReference type="ARBA" id="ARBA00022737"/>
    </source>
</evidence>
<feature type="domain" description="Coatomer gamma subunit appendage Ig-like subdomain" evidence="19">
    <location>
        <begin position="661"/>
        <end position="808"/>
    </location>
</feature>
<keyword evidence="22" id="KW-1185">Reference proteome</keyword>
<dbReference type="InterPro" id="IPR012295">
    <property type="entry name" value="TBP_dom_sf"/>
</dbReference>
<keyword evidence="16" id="KW-0812">Transmembrane</keyword>
<dbReference type="OrthoDB" id="1074925at2759"/>
<keyword evidence="10" id="KW-0653">Protein transport</keyword>
<proteinExistence type="inferred from homology"/>
<evidence type="ECO:0000259" key="18">
    <source>
        <dbReference type="Pfam" id="PF01602"/>
    </source>
</evidence>
<keyword evidence="12 16" id="KW-0472">Membrane</keyword>
<evidence type="ECO:0000256" key="16">
    <source>
        <dbReference type="SAM" id="Phobius"/>
    </source>
</evidence>
<dbReference type="Gene3D" id="1.10.3730.20">
    <property type="match status" value="1"/>
</dbReference>
<dbReference type="EMBL" id="CAMKVN010000398">
    <property type="protein sequence ID" value="CAI2167512.1"/>
    <property type="molecule type" value="Genomic_DNA"/>
</dbReference>
<evidence type="ECO:0000256" key="14">
    <source>
        <dbReference type="ARBA" id="ARBA00025536"/>
    </source>
</evidence>
<accession>A0A9W4WVW6</accession>
<dbReference type="GO" id="GO:0006891">
    <property type="term" value="P:intra-Golgi vesicle-mediated transport"/>
    <property type="evidence" value="ECO:0007669"/>
    <property type="project" value="TreeGrafter"/>
</dbReference>
<dbReference type="GO" id="GO:0009306">
    <property type="term" value="P:protein secretion"/>
    <property type="evidence" value="ECO:0007669"/>
    <property type="project" value="TreeGrafter"/>
</dbReference>
<feature type="transmembrane region" description="Helical" evidence="16">
    <location>
        <begin position="1048"/>
        <end position="1068"/>
    </location>
</feature>
<dbReference type="Gene3D" id="3.30.310.10">
    <property type="entry name" value="TATA-Binding Protein"/>
    <property type="match status" value="1"/>
</dbReference>
<evidence type="ECO:0000313" key="21">
    <source>
        <dbReference type="EMBL" id="CAI2167512.1"/>
    </source>
</evidence>
<keyword evidence="13" id="KW-0968">Cytoplasmic vesicle</keyword>
<dbReference type="SUPFAM" id="SSF55711">
    <property type="entry name" value="Subdomain of clathrin and coatomer appendage domain"/>
    <property type="match status" value="1"/>
</dbReference>
<dbReference type="Pfam" id="PF00892">
    <property type="entry name" value="EamA"/>
    <property type="match status" value="1"/>
</dbReference>
<sequence length="1082" mass="120133">MGVFYHIDKSTVLQEARVFNESPIVPRKCRLLLTKIIYLLYLGEPMATNEATELFFSVTKLFQSKDIALRQMVYLVIKELSTIAEDVIMVTSSLMKDMQPKSEVIYRANAIRALCKIIDATMLPSVERFLKAAIVDKTPSISSAAMVSSYHLFPAGKDVIKRWANEVHEAINSKPTSLVGTASSYLSFTSSGSSYNTPSTSNISQYHALGLLYMIRQHDRMAVTKLIQQLAGSSRGTFGSSSGTLRNPFAYCLLIRYAAKTLDEDPNSRQQMFELLEGWLRHKSDIVNFEAAKAICNIKDVTSKELHPAVNVLQLFLSSPKSTLRFAAIRTLNKLAMSHPTAVQPCNFDMENLITDQNRSVATFAITTLLKTGNEASVDRLMKQITGFMSEISDEFKVIVVDAIRSLCLKFPTKQVVMLGFLSGVLRDEGGYEFKRAVVEAIFDLVKFIPESKEAALAHLCEFIEDCEFTKLSVRVLHLLGVEGPKTATPTKFIRYIYNRVILENSIVRAAAVSALAKFGVSAEDSEVRKSIKVLLTRCLDDNDDEVRDRATLYLKLMDDEESAEKYVKDDSTYSLAALERQLVQYVSNQEASEKPFDLSAVPKITKAQAEAENLKSRSFDLVSTQTIGISSSAVASTSAAAIPTSRDATPTPGIDQQVVYAHQLEKIPEIAAFGSLFKSSVKPVELTESETEYVVSCVKHMFDEHIVFQFIVNNTLNDQLLENVTIVMQAESDDGSLVEEFVIPAPNLPYDQPGSIYVAFKRTNPEDYTPCCFSNTLKFLVKDCDPSTGEADGEGYEDEYLVEDIEIVTGDHILPTYINDFQNAWDSMGEEGQVIETFALTAAKSLKDACTTLIDLLGMGPVENSGTPTSPSLHTLMLSGTFLGNIKVLAKSRMTYSPSSGVTMELSVRSSSEEISRQKGSSRYICLFKVSKSGTFAALASVFAKLFTDSRTFVVVQYLCNTIGNETIFNCEGLLNEIKEDQNRIMKFIRICCFGSIFICNALMWTFFTKALNKSSSSLQVTVLNSATNFCMTAVLGNIIFGETLSLQWWFGASLIVIGTLLINKSIHDRKDRMKNKDKRQ</sequence>
<keyword evidence="16" id="KW-1133">Transmembrane helix</keyword>
<dbReference type="Pfam" id="PF08752">
    <property type="entry name" value="COP-gamma_platf"/>
    <property type="match status" value="1"/>
</dbReference>
<feature type="domain" description="EamA" evidence="17">
    <location>
        <begin position="935"/>
        <end position="1065"/>
    </location>
</feature>
<dbReference type="SUPFAM" id="SSF103481">
    <property type="entry name" value="Multidrug resistance efflux transporter EmrE"/>
    <property type="match status" value="1"/>
</dbReference>
<comment type="similarity">
    <text evidence="3">Belongs to the COPG family.</text>
</comment>
<evidence type="ECO:0000259" key="19">
    <source>
        <dbReference type="Pfam" id="PF08752"/>
    </source>
</evidence>
<dbReference type="InterPro" id="IPR013041">
    <property type="entry name" value="Clathrin_app_Ig-like_sf"/>
</dbReference>
<dbReference type="PANTHER" id="PTHR10261">
    <property type="entry name" value="COATOMER SUBUNIT GAMMA"/>
    <property type="match status" value="1"/>
</dbReference>
<comment type="function">
    <text evidence="14">The coatomer is a cytosolic protein complex that binds to dilysine motifs and reversibly associates with Golgi non-clathrin-coated vesicles, which further mediate biosynthetic protein transport from the ER, via the Golgi up to the trans Golgi network. Coatomer complex is required for budding from Golgi membranes, and is essential for the retrograde Golgi-to-ER transport of dilysine-tagged proteins.</text>
</comment>
<protein>
    <recommendedName>
        <fullName evidence="15">Gamma-coat protein</fullName>
    </recommendedName>
</protein>
<comment type="subunit">
    <text evidence="4">Oligomeric complex that consists of at least the alpha, beta, beta', gamma, delta, epsilon and zeta subunits.</text>
</comment>
<dbReference type="FunFam" id="1.25.10.10:FF:000382">
    <property type="entry name" value="Coatomer subunit gamma"/>
    <property type="match status" value="1"/>
</dbReference>
<evidence type="ECO:0000256" key="5">
    <source>
        <dbReference type="ARBA" id="ARBA00022448"/>
    </source>
</evidence>
<dbReference type="InterPro" id="IPR011989">
    <property type="entry name" value="ARM-like"/>
</dbReference>
<dbReference type="GO" id="GO:0000139">
    <property type="term" value="C:Golgi membrane"/>
    <property type="evidence" value="ECO:0007669"/>
    <property type="project" value="UniProtKB-SubCell"/>
</dbReference>
<evidence type="ECO:0000256" key="11">
    <source>
        <dbReference type="ARBA" id="ARBA00023034"/>
    </source>
</evidence>
<evidence type="ECO:0000256" key="7">
    <source>
        <dbReference type="ARBA" id="ARBA00022553"/>
    </source>
</evidence>
<dbReference type="AlphaFoldDB" id="A0A9W4WVW6"/>
<dbReference type="Proteomes" id="UP001153678">
    <property type="component" value="Unassembled WGS sequence"/>
</dbReference>
<dbReference type="FunFam" id="1.25.10.10:FF:000071">
    <property type="entry name" value="Coatomer subunit gamma"/>
    <property type="match status" value="1"/>
</dbReference>
<keyword evidence="6" id="KW-0963">Cytoplasm</keyword>
<evidence type="ECO:0000313" key="22">
    <source>
        <dbReference type="Proteomes" id="UP001153678"/>
    </source>
</evidence>
<dbReference type="InterPro" id="IPR013040">
    <property type="entry name" value="Coatomer_gsu_app_Ig-like_dom"/>
</dbReference>
<dbReference type="InterPro" id="IPR017106">
    <property type="entry name" value="Coatomer_gsu"/>
</dbReference>